<dbReference type="InterPro" id="IPR006016">
    <property type="entry name" value="UspA"/>
</dbReference>
<keyword evidence="3" id="KW-1185">Reference proteome</keyword>
<accession>A0A392QHJ6</accession>
<sequence length="24" mass="2532">ALLGSVSDYCVKNAKCPVVIVKQP</sequence>
<reference evidence="2 3" key="1">
    <citation type="journal article" date="2018" name="Front. Plant Sci.">
        <title>Red Clover (Trifolium pratense) and Zigzag Clover (T. medium) - A Picture of Genomic Similarities and Differences.</title>
        <authorList>
            <person name="Dluhosova J."/>
            <person name="Istvanek J."/>
            <person name="Nedelnik J."/>
            <person name="Repkova J."/>
        </authorList>
    </citation>
    <scope>NUCLEOTIDE SEQUENCE [LARGE SCALE GENOMIC DNA]</scope>
    <source>
        <strain evidence="3">cv. 10/8</strain>
        <tissue evidence="2">Leaf</tissue>
    </source>
</reference>
<dbReference type="AlphaFoldDB" id="A0A392QHJ6"/>
<dbReference type="Proteomes" id="UP000265520">
    <property type="component" value="Unassembled WGS sequence"/>
</dbReference>
<dbReference type="Gene3D" id="3.40.50.620">
    <property type="entry name" value="HUPs"/>
    <property type="match status" value="1"/>
</dbReference>
<dbReference type="Pfam" id="PF00582">
    <property type="entry name" value="Usp"/>
    <property type="match status" value="1"/>
</dbReference>
<organism evidence="2 3">
    <name type="scientific">Trifolium medium</name>
    <dbReference type="NCBI Taxonomy" id="97028"/>
    <lineage>
        <taxon>Eukaryota</taxon>
        <taxon>Viridiplantae</taxon>
        <taxon>Streptophyta</taxon>
        <taxon>Embryophyta</taxon>
        <taxon>Tracheophyta</taxon>
        <taxon>Spermatophyta</taxon>
        <taxon>Magnoliopsida</taxon>
        <taxon>eudicotyledons</taxon>
        <taxon>Gunneridae</taxon>
        <taxon>Pentapetalae</taxon>
        <taxon>rosids</taxon>
        <taxon>fabids</taxon>
        <taxon>Fabales</taxon>
        <taxon>Fabaceae</taxon>
        <taxon>Papilionoideae</taxon>
        <taxon>50 kb inversion clade</taxon>
        <taxon>NPAAA clade</taxon>
        <taxon>Hologalegina</taxon>
        <taxon>IRL clade</taxon>
        <taxon>Trifolieae</taxon>
        <taxon>Trifolium</taxon>
    </lineage>
</organism>
<feature type="domain" description="UspA" evidence="1">
    <location>
        <begin position="1"/>
        <end position="22"/>
    </location>
</feature>
<name>A0A392QHJ6_9FABA</name>
<evidence type="ECO:0000313" key="3">
    <source>
        <dbReference type="Proteomes" id="UP000265520"/>
    </source>
</evidence>
<dbReference type="InterPro" id="IPR014729">
    <property type="entry name" value="Rossmann-like_a/b/a_fold"/>
</dbReference>
<dbReference type="EMBL" id="LXQA010135462">
    <property type="protein sequence ID" value="MCI23332.1"/>
    <property type="molecule type" value="Genomic_DNA"/>
</dbReference>
<proteinExistence type="predicted"/>
<dbReference type="SUPFAM" id="SSF52402">
    <property type="entry name" value="Adenine nucleotide alpha hydrolases-like"/>
    <property type="match status" value="1"/>
</dbReference>
<feature type="non-terminal residue" evidence="2">
    <location>
        <position position="1"/>
    </location>
</feature>
<evidence type="ECO:0000313" key="2">
    <source>
        <dbReference type="EMBL" id="MCI23332.1"/>
    </source>
</evidence>
<evidence type="ECO:0000259" key="1">
    <source>
        <dbReference type="Pfam" id="PF00582"/>
    </source>
</evidence>
<comment type="caution">
    <text evidence="2">The sequence shown here is derived from an EMBL/GenBank/DDBJ whole genome shotgun (WGS) entry which is preliminary data.</text>
</comment>
<protein>
    <submittedName>
        <fullName evidence="2">Universal stress protein A-like protein</fullName>
    </submittedName>
</protein>